<name>A0A949JMJ3_9ACTN</name>
<reference evidence="2" key="1">
    <citation type="submission" date="2021-06" db="EMBL/GenBank/DDBJ databases">
        <title>Sequencing of actinobacteria type strains.</title>
        <authorList>
            <person name="Nguyen G.-S."/>
            <person name="Wentzel A."/>
        </authorList>
    </citation>
    <scope>NUCLEOTIDE SEQUENCE</scope>
    <source>
        <strain evidence="2">P38-E01</strain>
    </source>
</reference>
<dbReference type="Pfam" id="PF09704">
    <property type="entry name" value="Cas_Cas5d"/>
    <property type="match status" value="1"/>
</dbReference>
<protein>
    <submittedName>
        <fullName evidence="2">Type I-E CRISPR-associated protein Cas5/CasD</fullName>
    </submittedName>
</protein>
<keyword evidence="3" id="KW-1185">Reference proteome</keyword>
<gene>
    <name evidence="2" type="primary">cas5e</name>
    <name evidence="2" type="ORF">JGS22_015155</name>
</gene>
<accession>A0A949JMJ3</accession>
<dbReference type="InterPro" id="IPR021124">
    <property type="entry name" value="CRISPR-assoc_prot_Cas5"/>
</dbReference>
<dbReference type="InterPro" id="IPR013422">
    <property type="entry name" value="CRISPR-assoc_prot_Cas5_N"/>
</dbReference>
<dbReference type="NCBIfam" id="TIGR02593">
    <property type="entry name" value="CRISPR_cas5"/>
    <property type="match status" value="1"/>
</dbReference>
<dbReference type="Proteomes" id="UP000694501">
    <property type="component" value="Unassembled WGS sequence"/>
</dbReference>
<dbReference type="EMBL" id="JAELVF020000001">
    <property type="protein sequence ID" value="MBU7598914.1"/>
    <property type="molecule type" value="Genomic_DNA"/>
</dbReference>
<comment type="caution">
    <text evidence="2">The sequence shown here is derived from an EMBL/GenBank/DDBJ whole genome shotgun (WGS) entry which is preliminary data.</text>
</comment>
<evidence type="ECO:0000313" key="3">
    <source>
        <dbReference type="Proteomes" id="UP000694501"/>
    </source>
</evidence>
<dbReference type="CDD" id="cd09756">
    <property type="entry name" value="Cas5_I-E"/>
    <property type="match status" value="1"/>
</dbReference>
<dbReference type="Gene3D" id="3.30.70.2660">
    <property type="match status" value="1"/>
</dbReference>
<proteinExistence type="predicted"/>
<dbReference type="InterPro" id="IPR010147">
    <property type="entry name" value="CRISPR-assoc_prot_CasD"/>
</dbReference>
<keyword evidence="1" id="KW-0051">Antiviral defense</keyword>
<evidence type="ECO:0000256" key="1">
    <source>
        <dbReference type="ARBA" id="ARBA00023118"/>
    </source>
</evidence>
<evidence type="ECO:0000313" key="2">
    <source>
        <dbReference type="EMBL" id="MBU7598914.1"/>
    </source>
</evidence>
<organism evidence="2 3">
    <name type="scientific">Streptomyces tardus</name>
    <dbReference type="NCBI Taxonomy" id="2780544"/>
    <lineage>
        <taxon>Bacteria</taxon>
        <taxon>Bacillati</taxon>
        <taxon>Actinomycetota</taxon>
        <taxon>Actinomycetes</taxon>
        <taxon>Kitasatosporales</taxon>
        <taxon>Streptomycetaceae</taxon>
        <taxon>Streptomyces</taxon>
    </lineage>
</organism>
<dbReference type="GO" id="GO:0051607">
    <property type="term" value="P:defense response to virus"/>
    <property type="evidence" value="ECO:0007669"/>
    <property type="project" value="UniProtKB-KW"/>
</dbReference>
<dbReference type="GO" id="GO:0003723">
    <property type="term" value="F:RNA binding"/>
    <property type="evidence" value="ECO:0007669"/>
    <property type="project" value="InterPro"/>
</dbReference>
<dbReference type="GO" id="GO:0043571">
    <property type="term" value="P:maintenance of CRISPR repeat elements"/>
    <property type="evidence" value="ECO:0007669"/>
    <property type="project" value="InterPro"/>
</dbReference>
<dbReference type="NCBIfam" id="TIGR01868">
    <property type="entry name" value="casD_Cas5e"/>
    <property type="match status" value="1"/>
</dbReference>
<sequence length="277" mass="29549">MASALGLLLHLAGPLQSWGAHSHFNRRDTAPHPTRSGIVGLLAAALGRGRHESLDDLATLRLTVRTDRAGVLLRDFHTVGGGLPMKETVVNAGGKPRLKHGTGTLVSDRYYLADAAFTAALTPAASTPADLLAECARALSAPRWPLYLGRRSCPPTDPVLIGLYPDPLKHLIHLPLAAPPPPESGDGHVELISDEPLDQLPLSADLAPSDAALSAQVTGQLSDQPVSFSPSSRTYRSRSVYRRTYTPPRPQWAGYGIAYLHSLTAYRSRNASQGALS</sequence>
<dbReference type="AlphaFoldDB" id="A0A949JMJ3"/>